<proteinExistence type="predicted"/>
<comment type="caution">
    <text evidence="1">The sequence shown here is derived from an EMBL/GenBank/DDBJ whole genome shotgun (WGS) entry which is preliminary data.</text>
</comment>
<organism evidence="1 2">
    <name type="scientific">Diphasiastrum complanatum</name>
    <name type="common">Issler's clubmoss</name>
    <name type="synonym">Lycopodium complanatum</name>
    <dbReference type="NCBI Taxonomy" id="34168"/>
    <lineage>
        <taxon>Eukaryota</taxon>
        <taxon>Viridiplantae</taxon>
        <taxon>Streptophyta</taxon>
        <taxon>Embryophyta</taxon>
        <taxon>Tracheophyta</taxon>
        <taxon>Lycopodiopsida</taxon>
        <taxon>Lycopodiales</taxon>
        <taxon>Lycopodiaceae</taxon>
        <taxon>Lycopodioideae</taxon>
        <taxon>Diphasiastrum</taxon>
    </lineage>
</organism>
<gene>
    <name evidence="1" type="ORF">O6H91_14G067100</name>
</gene>
<protein>
    <submittedName>
        <fullName evidence="1">Uncharacterized protein</fullName>
    </submittedName>
</protein>
<evidence type="ECO:0000313" key="1">
    <source>
        <dbReference type="EMBL" id="KAJ7531971.1"/>
    </source>
</evidence>
<dbReference type="EMBL" id="CM055105">
    <property type="protein sequence ID" value="KAJ7531971.1"/>
    <property type="molecule type" value="Genomic_DNA"/>
</dbReference>
<name>A0ACC2BQD9_DIPCM</name>
<keyword evidence="2" id="KW-1185">Reference proteome</keyword>
<accession>A0ACC2BQD9</accession>
<reference evidence="2" key="1">
    <citation type="journal article" date="2024" name="Proc. Natl. Acad. Sci. U.S.A.">
        <title>Extraordinary preservation of gene collinearity over three hundred million years revealed in homosporous lycophytes.</title>
        <authorList>
            <person name="Li C."/>
            <person name="Wickell D."/>
            <person name="Kuo L.Y."/>
            <person name="Chen X."/>
            <person name="Nie B."/>
            <person name="Liao X."/>
            <person name="Peng D."/>
            <person name="Ji J."/>
            <person name="Jenkins J."/>
            <person name="Williams M."/>
            <person name="Shu S."/>
            <person name="Plott C."/>
            <person name="Barry K."/>
            <person name="Rajasekar S."/>
            <person name="Grimwood J."/>
            <person name="Han X."/>
            <person name="Sun S."/>
            <person name="Hou Z."/>
            <person name="He W."/>
            <person name="Dai G."/>
            <person name="Sun C."/>
            <person name="Schmutz J."/>
            <person name="Leebens-Mack J.H."/>
            <person name="Li F.W."/>
            <person name="Wang L."/>
        </authorList>
    </citation>
    <scope>NUCLEOTIDE SEQUENCE [LARGE SCALE GENOMIC DNA]</scope>
    <source>
        <strain evidence="2">cv. PW_Plant_1</strain>
    </source>
</reference>
<dbReference type="Proteomes" id="UP001162992">
    <property type="component" value="Chromosome 14"/>
</dbReference>
<sequence length="538" mass="60453">MASRKGEDSVLRLSVAGAETLAHEEQQQQQQLVVLRSDARCGESVNCEWEAMAEPTEALSPDLLHSTPLRASAPSLQALNCSSSSRKEACRGSLHTPPPLQDTPYKEVRSSRRMKLLDAADARHAGREGNMQVVHTSAKSPGMMAHHYVGGMEGYYISPRKHRDDVVLEEGESSVLRRSRMELVDLQLACRGLKRRGQRKSVADCLEPEHEGLCEKGCCERGKANRKSDAISRKTRTKKNMRRGTGDIPELPQGAQIQQRSQQQLLSHKRKTPETYPFALSLLPEPPCVQKSVCVEPHSQTVQLKASIIMWHDVPRSALIFGLGCFFFSSASFLPITHTSVISMLAYASLLHLAAVFFHQNFPICKVTQTALFDSSAWELKEVDILKIIRLFLPTANLAIRKYGQYFNGEPATTFRVALFVWLLAQIGCYISFWTFARLAFIALFSIPKCCNIFSEQLHGHGQVLAERIWILWNTCSHKKAIAVAAFLLAWKLSTISTRIWGVFVSIVALRLYQQSYKFDVIYENNALEKYDSCIIPE</sequence>
<evidence type="ECO:0000313" key="2">
    <source>
        <dbReference type="Proteomes" id="UP001162992"/>
    </source>
</evidence>